<gene>
    <name evidence="3" type="ORF">AWB75_06365</name>
</gene>
<organism evidence="3 4">
    <name type="scientific">Caballeronia catudaia</name>
    <dbReference type="NCBI Taxonomy" id="1777136"/>
    <lineage>
        <taxon>Bacteria</taxon>
        <taxon>Pseudomonadati</taxon>
        <taxon>Pseudomonadota</taxon>
        <taxon>Betaproteobacteria</taxon>
        <taxon>Burkholderiales</taxon>
        <taxon>Burkholderiaceae</taxon>
        <taxon>Caballeronia</taxon>
    </lineage>
</organism>
<evidence type="ECO:0000256" key="1">
    <source>
        <dbReference type="PROSITE-ProRule" id="PRU01076"/>
    </source>
</evidence>
<dbReference type="SUPFAM" id="SSF89447">
    <property type="entry name" value="AbrB/MazE/MraZ-like"/>
    <property type="match status" value="1"/>
</dbReference>
<dbReference type="Pfam" id="PF04014">
    <property type="entry name" value="MazE_antitoxin"/>
    <property type="match status" value="1"/>
</dbReference>
<dbReference type="InterPro" id="IPR037914">
    <property type="entry name" value="SpoVT-AbrB_sf"/>
</dbReference>
<feature type="domain" description="SpoVT-AbrB" evidence="2">
    <location>
        <begin position="9"/>
        <end position="52"/>
    </location>
</feature>
<protein>
    <submittedName>
        <fullName evidence="3">Transcriptional regulator/antitoxin, MazE</fullName>
    </submittedName>
</protein>
<keyword evidence="4" id="KW-1185">Reference proteome</keyword>
<dbReference type="InterPro" id="IPR007159">
    <property type="entry name" value="SpoVT-AbrB_dom"/>
</dbReference>
<accession>A0A158D807</accession>
<dbReference type="AlphaFoldDB" id="A0A158D807"/>
<dbReference type="Proteomes" id="UP000054870">
    <property type="component" value="Unassembled WGS sequence"/>
</dbReference>
<dbReference type="Gene3D" id="2.10.260.10">
    <property type="match status" value="1"/>
</dbReference>
<evidence type="ECO:0000313" key="4">
    <source>
        <dbReference type="Proteomes" id="UP000054870"/>
    </source>
</evidence>
<evidence type="ECO:0000313" key="3">
    <source>
        <dbReference type="EMBL" id="SAK90802.1"/>
    </source>
</evidence>
<proteinExistence type="predicted"/>
<dbReference type="GO" id="GO:0003677">
    <property type="term" value="F:DNA binding"/>
    <property type="evidence" value="ECO:0007669"/>
    <property type="project" value="UniProtKB-UniRule"/>
</dbReference>
<evidence type="ECO:0000259" key="2">
    <source>
        <dbReference type="PROSITE" id="PS51740"/>
    </source>
</evidence>
<keyword evidence="1" id="KW-0238">DNA-binding</keyword>
<sequence>MNLMDFMRTTIRKLGNSQGVLIPKPFLAQLGLENEIEMDVEGDTIVLRKPRGKAREGWAEASRAVAASGEDGLVLGEFGNAGDEELEW</sequence>
<name>A0A158D807_9BURK</name>
<reference evidence="3" key="1">
    <citation type="submission" date="2016-01" db="EMBL/GenBank/DDBJ databases">
        <authorList>
            <person name="Peeters C."/>
        </authorList>
    </citation>
    <scope>NUCLEOTIDE SEQUENCE [LARGE SCALE GENOMIC DNA]</scope>
    <source>
        <strain evidence="3">LMG 29318</strain>
    </source>
</reference>
<dbReference type="PROSITE" id="PS51740">
    <property type="entry name" value="SPOVT_ABRB"/>
    <property type="match status" value="1"/>
</dbReference>
<dbReference type="EMBL" id="FCOF02000054">
    <property type="protein sequence ID" value="SAK90802.1"/>
    <property type="molecule type" value="Genomic_DNA"/>
</dbReference>
<dbReference type="SMART" id="SM00966">
    <property type="entry name" value="SpoVT_AbrB"/>
    <property type="match status" value="1"/>
</dbReference>
<comment type="caution">
    <text evidence="3">The sequence shown here is derived from an EMBL/GenBank/DDBJ whole genome shotgun (WGS) entry which is preliminary data.</text>
</comment>